<gene>
    <name evidence="14" type="primary">Psat1</name>
    <name evidence="14" type="ORF">TNCV_2622681</name>
</gene>
<evidence type="ECO:0000256" key="5">
    <source>
        <dbReference type="ARBA" id="ARBA00022605"/>
    </source>
</evidence>
<dbReference type="PANTHER" id="PTHR43247">
    <property type="entry name" value="PHOSPHOSERINE AMINOTRANSFERASE"/>
    <property type="match status" value="1"/>
</dbReference>
<dbReference type="GO" id="GO:0005737">
    <property type="term" value="C:cytoplasm"/>
    <property type="evidence" value="ECO:0007669"/>
    <property type="project" value="TreeGrafter"/>
</dbReference>
<evidence type="ECO:0000313" key="14">
    <source>
        <dbReference type="EMBL" id="GFY32131.1"/>
    </source>
</evidence>
<protein>
    <recommendedName>
        <fullName evidence="12">Phosphoserine aminotransferase</fullName>
        <ecNumber evidence="12">2.6.1.52</ecNumber>
    </recommendedName>
</protein>
<evidence type="ECO:0000256" key="6">
    <source>
        <dbReference type="ARBA" id="ARBA00022679"/>
    </source>
</evidence>
<dbReference type="GO" id="GO:0006564">
    <property type="term" value="P:L-serine biosynthetic process"/>
    <property type="evidence" value="ECO:0007669"/>
    <property type="project" value="UniProtKB-KW"/>
</dbReference>
<dbReference type="NCBIfam" id="TIGR01364">
    <property type="entry name" value="serC_1"/>
    <property type="match status" value="1"/>
</dbReference>
<dbReference type="SUPFAM" id="SSF53383">
    <property type="entry name" value="PLP-dependent transferases"/>
    <property type="match status" value="1"/>
</dbReference>
<evidence type="ECO:0000256" key="4">
    <source>
        <dbReference type="ARBA" id="ARBA00022576"/>
    </source>
</evidence>
<dbReference type="PIRSF" id="PIRSF000525">
    <property type="entry name" value="SerC"/>
    <property type="match status" value="1"/>
</dbReference>
<proteinExistence type="inferred from homology"/>
<feature type="domain" description="Aminotransferase class V" evidence="13">
    <location>
        <begin position="37"/>
        <end position="381"/>
    </location>
</feature>
<dbReference type="AlphaFoldDB" id="A0A8X7BHP7"/>
<dbReference type="NCBIfam" id="NF003764">
    <property type="entry name" value="PRK05355.1"/>
    <property type="match status" value="1"/>
</dbReference>
<evidence type="ECO:0000256" key="1">
    <source>
        <dbReference type="ARBA" id="ARBA00001933"/>
    </source>
</evidence>
<evidence type="ECO:0000259" key="13">
    <source>
        <dbReference type="Pfam" id="PF00266"/>
    </source>
</evidence>
<keyword evidence="15" id="KW-1185">Reference proteome</keyword>
<sequence length="393" mass="42842">MSSSLERGSKFRGMGPLDWSEISTNMIPAVFLEGTSNDAPATESTVPAIVNPADCLIAPSNMAIYEITHRSVDFGKINSEAEAAVRDIYQIPPNYKVLFLQGGGTGQFAGVPLNLISSPDDVADYIVTGVWSSKAAQEAEKYCRVNRVLPKTSVYTGIPDKSEWKLSNNAKYVYYCSNETINGIEFDFIPETNGVPLVCDMSSNVLTRPIDISKFGVIFAGAQKNAGIPGITLVIVREDLIGKSLSVCPTVFDYKINAANQSLYNTPPTFSVYILGLVFKWVLSKGGISAMDQHSAVKSSLVYDVLDASNGFYHSIVKKENRSRMNIPFRVGGPGGNDELEAKFLSEAKSRKMVSLKGHRSVGGIRISLYNAITLDETKALVDFLKEFQANNQ</sequence>
<organism evidence="14 15">
    <name type="scientific">Trichonephila clavipes</name>
    <name type="common">Golden silk orbweaver</name>
    <name type="synonym">Nephila clavipes</name>
    <dbReference type="NCBI Taxonomy" id="2585209"/>
    <lineage>
        <taxon>Eukaryota</taxon>
        <taxon>Metazoa</taxon>
        <taxon>Ecdysozoa</taxon>
        <taxon>Arthropoda</taxon>
        <taxon>Chelicerata</taxon>
        <taxon>Arachnida</taxon>
        <taxon>Araneae</taxon>
        <taxon>Araneomorphae</taxon>
        <taxon>Entelegynae</taxon>
        <taxon>Araneoidea</taxon>
        <taxon>Nephilidae</taxon>
        <taxon>Trichonephila</taxon>
    </lineage>
</organism>
<dbReference type="Gene3D" id="3.90.1150.10">
    <property type="entry name" value="Aspartate Aminotransferase, domain 1"/>
    <property type="match status" value="1"/>
</dbReference>
<keyword evidence="8 12" id="KW-0718">Serine biosynthesis</keyword>
<comment type="cofactor">
    <cofactor evidence="1 11">
        <name>pyridoxal 5'-phosphate</name>
        <dbReference type="ChEBI" id="CHEBI:597326"/>
    </cofactor>
</comment>
<reference evidence="14" key="1">
    <citation type="submission" date="2020-08" db="EMBL/GenBank/DDBJ databases">
        <title>Multicomponent nature underlies the extraordinary mechanical properties of spider dragline silk.</title>
        <authorList>
            <person name="Kono N."/>
            <person name="Nakamura H."/>
            <person name="Mori M."/>
            <person name="Yoshida Y."/>
            <person name="Ohtoshi R."/>
            <person name="Malay A.D."/>
            <person name="Moran D.A.P."/>
            <person name="Tomita M."/>
            <person name="Numata K."/>
            <person name="Arakawa K."/>
        </authorList>
    </citation>
    <scope>NUCLEOTIDE SEQUENCE</scope>
</reference>
<comment type="similarity">
    <text evidence="3">Belongs to the class-V pyridoxal-phosphate-dependent aminotransferase family. SerC subfamily.</text>
</comment>
<evidence type="ECO:0000256" key="9">
    <source>
        <dbReference type="ARBA" id="ARBA00047630"/>
    </source>
</evidence>
<dbReference type="HAMAP" id="MF_00160">
    <property type="entry name" value="SerC_aminotrans_5"/>
    <property type="match status" value="1"/>
</dbReference>
<comment type="catalytic activity">
    <reaction evidence="9">
        <text>4-(phosphooxy)-L-threonine + 2-oxoglutarate = (R)-3-hydroxy-2-oxo-4-phosphooxybutanoate + L-glutamate</text>
        <dbReference type="Rhea" id="RHEA:16573"/>
        <dbReference type="ChEBI" id="CHEBI:16810"/>
        <dbReference type="ChEBI" id="CHEBI:29985"/>
        <dbReference type="ChEBI" id="CHEBI:58452"/>
        <dbReference type="ChEBI" id="CHEBI:58538"/>
        <dbReference type="EC" id="2.6.1.52"/>
    </reaction>
</comment>
<keyword evidence="5 12" id="KW-0028">Amino-acid biosynthesis</keyword>
<dbReference type="GO" id="GO:0004648">
    <property type="term" value="F:O-phospho-L-serine:2-oxoglutarate aminotransferase activity"/>
    <property type="evidence" value="ECO:0007669"/>
    <property type="project" value="UniProtKB-EC"/>
</dbReference>
<dbReference type="Pfam" id="PF00266">
    <property type="entry name" value="Aminotran_5"/>
    <property type="match status" value="1"/>
</dbReference>
<dbReference type="InterPro" id="IPR015422">
    <property type="entry name" value="PyrdxlP-dep_Trfase_small"/>
</dbReference>
<comment type="pathway">
    <text evidence="2 12">Amino-acid biosynthesis; L-serine biosynthesis; L-serine from 3-phospho-D-glycerate: step 2/3.</text>
</comment>
<accession>A0A8X7BHP7</accession>
<name>A0A8X7BHP7_TRICX</name>
<keyword evidence="4 12" id="KW-0032">Aminotransferase</keyword>
<dbReference type="InterPro" id="IPR015421">
    <property type="entry name" value="PyrdxlP-dep_Trfase_major"/>
</dbReference>
<dbReference type="InterPro" id="IPR000192">
    <property type="entry name" value="Aminotrans_V_dom"/>
</dbReference>
<dbReference type="InterPro" id="IPR020578">
    <property type="entry name" value="Aminotrans_V_PyrdxlP_BS"/>
</dbReference>
<evidence type="ECO:0000256" key="7">
    <source>
        <dbReference type="ARBA" id="ARBA00022898"/>
    </source>
</evidence>
<comment type="catalytic activity">
    <reaction evidence="10 12">
        <text>O-phospho-L-serine + 2-oxoglutarate = 3-phosphooxypyruvate + L-glutamate</text>
        <dbReference type="Rhea" id="RHEA:14329"/>
        <dbReference type="ChEBI" id="CHEBI:16810"/>
        <dbReference type="ChEBI" id="CHEBI:18110"/>
        <dbReference type="ChEBI" id="CHEBI:29985"/>
        <dbReference type="ChEBI" id="CHEBI:57524"/>
        <dbReference type="EC" id="2.6.1.52"/>
    </reaction>
</comment>
<evidence type="ECO:0000256" key="2">
    <source>
        <dbReference type="ARBA" id="ARBA00005099"/>
    </source>
</evidence>
<dbReference type="EC" id="2.6.1.52" evidence="12"/>
<dbReference type="Proteomes" id="UP000887159">
    <property type="component" value="Unassembled WGS sequence"/>
</dbReference>
<keyword evidence="7" id="KW-0663">Pyridoxal phosphate</keyword>
<keyword evidence="6 12" id="KW-0808">Transferase</keyword>
<comment type="caution">
    <text evidence="14">The sequence shown here is derived from an EMBL/GenBank/DDBJ whole genome shotgun (WGS) entry which is preliminary data.</text>
</comment>
<dbReference type="GO" id="GO:0030170">
    <property type="term" value="F:pyridoxal phosphate binding"/>
    <property type="evidence" value="ECO:0007669"/>
    <property type="project" value="TreeGrafter"/>
</dbReference>
<dbReference type="FunFam" id="3.90.1150.10:FF:000006">
    <property type="entry name" value="Phosphoserine aminotransferase"/>
    <property type="match status" value="1"/>
</dbReference>
<evidence type="ECO:0000256" key="11">
    <source>
        <dbReference type="RuleBase" id="RU004504"/>
    </source>
</evidence>
<dbReference type="EMBL" id="BMAU01021401">
    <property type="protein sequence ID" value="GFY32131.1"/>
    <property type="molecule type" value="Genomic_DNA"/>
</dbReference>
<evidence type="ECO:0000313" key="15">
    <source>
        <dbReference type="Proteomes" id="UP000887159"/>
    </source>
</evidence>
<dbReference type="InterPro" id="IPR022278">
    <property type="entry name" value="Pser_aminoTfrase"/>
</dbReference>
<dbReference type="FunFam" id="3.40.640.10:FF:000010">
    <property type="entry name" value="Phosphoserine aminotransferase"/>
    <property type="match status" value="1"/>
</dbReference>
<evidence type="ECO:0000256" key="3">
    <source>
        <dbReference type="ARBA" id="ARBA00006904"/>
    </source>
</evidence>
<dbReference type="InterPro" id="IPR015424">
    <property type="entry name" value="PyrdxlP-dep_Trfase"/>
</dbReference>
<dbReference type="PANTHER" id="PTHR43247:SF1">
    <property type="entry name" value="PHOSPHOSERINE AMINOTRANSFERASE"/>
    <property type="match status" value="1"/>
</dbReference>
<dbReference type="PROSITE" id="PS00595">
    <property type="entry name" value="AA_TRANSFER_CLASS_5"/>
    <property type="match status" value="1"/>
</dbReference>
<evidence type="ECO:0000256" key="8">
    <source>
        <dbReference type="ARBA" id="ARBA00023299"/>
    </source>
</evidence>
<evidence type="ECO:0000256" key="12">
    <source>
        <dbReference type="RuleBase" id="RU004505"/>
    </source>
</evidence>
<dbReference type="Gene3D" id="3.40.640.10">
    <property type="entry name" value="Type I PLP-dependent aspartate aminotransferase-like (Major domain)"/>
    <property type="match status" value="1"/>
</dbReference>
<evidence type="ECO:0000256" key="10">
    <source>
        <dbReference type="ARBA" id="ARBA00049007"/>
    </source>
</evidence>